<keyword evidence="5 6" id="KW-0472">Membrane</keyword>
<dbReference type="STRING" id="37625.SAMN05660420_02872"/>
<dbReference type="RefSeq" id="WP_092350054.1">
    <property type="nucleotide sequence ID" value="NZ_FNQN01000010.1"/>
</dbReference>
<dbReference type="EMBL" id="FNQN01000010">
    <property type="protein sequence ID" value="SEA70094.1"/>
    <property type="molecule type" value="Genomic_DNA"/>
</dbReference>
<accession>A0A1H4DBJ3</accession>
<evidence type="ECO:0000256" key="5">
    <source>
        <dbReference type="ARBA" id="ARBA00023136"/>
    </source>
</evidence>
<feature type="transmembrane region" description="Helical" evidence="6">
    <location>
        <begin position="40"/>
        <end position="61"/>
    </location>
</feature>
<dbReference type="PANTHER" id="PTHR38825:SF2">
    <property type="entry name" value="LYSINE TRANSPORTER LYSE"/>
    <property type="match status" value="1"/>
</dbReference>
<evidence type="ECO:0000256" key="1">
    <source>
        <dbReference type="ARBA" id="ARBA00004651"/>
    </source>
</evidence>
<keyword evidence="8" id="KW-1185">Reference proteome</keyword>
<dbReference type="AlphaFoldDB" id="A0A1H4DBJ3"/>
<evidence type="ECO:0000256" key="6">
    <source>
        <dbReference type="SAM" id="Phobius"/>
    </source>
</evidence>
<evidence type="ECO:0000256" key="2">
    <source>
        <dbReference type="ARBA" id="ARBA00022475"/>
    </source>
</evidence>
<sequence length="206" mass="21697">MISFLAIGTILGLSAGFAPGPLLALVISESLHHNIRSGVKVALSPIVTDLPIILVAFFVFAKLSDFNAALGAISLGGGFFLLLTGYQSLKMADINLETTNTRPTSLAKGILTNLLSPHPYLFWLTVGAPTMVSAVNQQPLAGAAFLGGFYVCLVGSKVIVAILTGKSKTFLTGNSYRAIIRCLGFVIIILAGKLFYDGLKLLQILA</sequence>
<dbReference type="PANTHER" id="PTHR38825">
    <property type="entry name" value="LYSINE EXPORTER PROTEIN (LYSE/YGGA)"/>
    <property type="match status" value="1"/>
</dbReference>
<evidence type="ECO:0000313" key="7">
    <source>
        <dbReference type="EMBL" id="SEA70094.1"/>
    </source>
</evidence>
<name>A0A1H4DBJ3_9BACT</name>
<dbReference type="OrthoDB" id="14103at2"/>
<feature type="transmembrane region" description="Helical" evidence="6">
    <location>
        <begin position="140"/>
        <end position="164"/>
    </location>
</feature>
<keyword evidence="4 6" id="KW-1133">Transmembrane helix</keyword>
<feature type="transmembrane region" description="Helical" evidence="6">
    <location>
        <begin position="68"/>
        <end position="86"/>
    </location>
</feature>
<dbReference type="GO" id="GO:0005886">
    <property type="term" value="C:plasma membrane"/>
    <property type="evidence" value="ECO:0007669"/>
    <property type="project" value="UniProtKB-SubCell"/>
</dbReference>
<keyword evidence="3 6" id="KW-0812">Transmembrane</keyword>
<reference evidence="7 8" key="1">
    <citation type="submission" date="2016-10" db="EMBL/GenBank/DDBJ databases">
        <authorList>
            <person name="de Groot N.N."/>
        </authorList>
    </citation>
    <scope>NUCLEOTIDE SEQUENCE [LARGE SCALE GENOMIC DNA]</scope>
    <source>
        <strain evidence="7 8">DSM 7343</strain>
    </source>
</reference>
<dbReference type="Proteomes" id="UP000199409">
    <property type="component" value="Unassembled WGS sequence"/>
</dbReference>
<gene>
    <name evidence="7" type="ORF">SAMN05660420_02872</name>
</gene>
<proteinExistence type="predicted"/>
<protein>
    <submittedName>
        <fullName evidence="7">Threonine/homoserine/homoserine lactone efflux protein</fullName>
    </submittedName>
</protein>
<evidence type="ECO:0000313" key="8">
    <source>
        <dbReference type="Proteomes" id="UP000199409"/>
    </source>
</evidence>
<comment type="subcellular location">
    <subcellularLocation>
        <location evidence="1">Cell membrane</location>
        <topology evidence="1">Multi-pass membrane protein</topology>
    </subcellularLocation>
</comment>
<evidence type="ECO:0000256" key="4">
    <source>
        <dbReference type="ARBA" id="ARBA00022989"/>
    </source>
</evidence>
<dbReference type="Pfam" id="PF01810">
    <property type="entry name" value="LysE"/>
    <property type="match status" value="1"/>
</dbReference>
<feature type="transmembrane region" description="Helical" evidence="6">
    <location>
        <begin position="176"/>
        <end position="196"/>
    </location>
</feature>
<organism evidence="7 8">
    <name type="scientific">Desulfuromusa kysingii</name>
    <dbReference type="NCBI Taxonomy" id="37625"/>
    <lineage>
        <taxon>Bacteria</taxon>
        <taxon>Pseudomonadati</taxon>
        <taxon>Thermodesulfobacteriota</taxon>
        <taxon>Desulfuromonadia</taxon>
        <taxon>Desulfuromonadales</taxon>
        <taxon>Geopsychrobacteraceae</taxon>
        <taxon>Desulfuromusa</taxon>
    </lineage>
</organism>
<evidence type="ECO:0000256" key="3">
    <source>
        <dbReference type="ARBA" id="ARBA00022692"/>
    </source>
</evidence>
<dbReference type="GO" id="GO:0006865">
    <property type="term" value="P:amino acid transport"/>
    <property type="evidence" value="ECO:0007669"/>
    <property type="project" value="InterPro"/>
</dbReference>
<dbReference type="InterPro" id="IPR001123">
    <property type="entry name" value="LeuE-type"/>
</dbReference>
<keyword evidence="2" id="KW-1003">Cell membrane</keyword>